<proteinExistence type="predicted"/>
<dbReference type="Pfam" id="PF05161">
    <property type="entry name" value="MOFRL"/>
    <property type="match status" value="1"/>
</dbReference>
<dbReference type="InterPro" id="IPR037035">
    <property type="entry name" value="GK-like_C_sf"/>
</dbReference>
<feature type="domain" description="MOFRL" evidence="1">
    <location>
        <begin position="311"/>
        <end position="416"/>
    </location>
</feature>
<dbReference type="KEGG" id="nst:Nstercoris_00798"/>
<dbReference type="FunFam" id="3.40.1480.10:FF:000002">
    <property type="entry name" value="Glycerate kinase"/>
    <property type="match status" value="1"/>
</dbReference>
<dbReference type="PANTHER" id="PTHR12227:SF0">
    <property type="entry name" value="GLYCERATE KINASE"/>
    <property type="match status" value="1"/>
</dbReference>
<sequence>MNPCELLLDSFYTAIDAANPLKIVPHHLPDPPQGNTLVIGAGKAAAAMAHAVEESWPTGHPLEGMVVTPYGHGLATQSIVVIEANHPLPDTQGAMTAHAMLESVHMLTPDDLLLGLFSGGGSSLLSAPISSVTLEELQAISRQLLRCGASIQEINIVRKHLSVVLGGKLAAASRAPVYSLLISDVTDNDPSSIASGPCAPDPSTWQEVLALIEHYALTISPSLATMLREKTNSGHDETPKPGDTVFRNVKNKIIATARQSLTAAAQFFRDRNITPLMLGDTITGEAREIAKMHAAIAREIRHYHHPFKPPVALISGGETTVTVKGKGRGGRNAEFLLSLAIALNGMEEVYALAGDTDGIDGSETNAGAIIKPDTLNRAQHIGVNPAALLNANDAWTFFNQLDDLVITQPTRTNVNDYRAILIM</sequence>
<reference evidence="3 4" key="1">
    <citation type="submission" date="2019-06" db="EMBL/GenBank/DDBJ databases">
        <title>Nitrosomonas stercoris KYUHI-S whole genome shotgun sequence.</title>
        <authorList>
            <person name="Nakagawa T."/>
            <person name="Tsuchiya Y."/>
            <person name="Takahashi R."/>
        </authorList>
    </citation>
    <scope>NUCLEOTIDE SEQUENCE [LARGE SCALE GENOMIC DNA]</scope>
    <source>
        <strain evidence="3 4">KYUHI-S</strain>
    </source>
</reference>
<dbReference type="Gene3D" id="3.40.50.10180">
    <property type="entry name" value="Glycerate kinase, MOFRL-like N-terminal domain"/>
    <property type="match status" value="1"/>
</dbReference>
<evidence type="ECO:0000313" key="4">
    <source>
        <dbReference type="Proteomes" id="UP000316473"/>
    </source>
</evidence>
<dbReference type="AlphaFoldDB" id="A0A4Y1YLH3"/>
<dbReference type="InterPro" id="IPR038614">
    <property type="entry name" value="GK_N_sf"/>
</dbReference>
<evidence type="ECO:0000313" key="3">
    <source>
        <dbReference type="EMBL" id="BBL34559.1"/>
    </source>
</evidence>
<dbReference type="InterPro" id="IPR039760">
    <property type="entry name" value="MOFRL_protein"/>
</dbReference>
<dbReference type="InterPro" id="IPR025286">
    <property type="entry name" value="MOFRL_assoc_dom"/>
</dbReference>
<accession>A0A4Y1YLH3</accession>
<dbReference type="GO" id="GO:0005737">
    <property type="term" value="C:cytoplasm"/>
    <property type="evidence" value="ECO:0007669"/>
    <property type="project" value="TreeGrafter"/>
</dbReference>
<dbReference type="Pfam" id="PF13660">
    <property type="entry name" value="DUF4147"/>
    <property type="match status" value="1"/>
</dbReference>
<evidence type="ECO:0000259" key="2">
    <source>
        <dbReference type="Pfam" id="PF13660"/>
    </source>
</evidence>
<dbReference type="GO" id="GO:0008887">
    <property type="term" value="F:glycerate kinase activity"/>
    <property type="evidence" value="ECO:0007669"/>
    <property type="project" value="InterPro"/>
</dbReference>
<dbReference type="PANTHER" id="PTHR12227">
    <property type="entry name" value="GLYCERATE KINASE"/>
    <property type="match status" value="1"/>
</dbReference>
<dbReference type="Gene3D" id="3.40.1480.10">
    <property type="entry name" value="MOFRL domain"/>
    <property type="match status" value="1"/>
</dbReference>
<dbReference type="SUPFAM" id="SSF82544">
    <property type="entry name" value="GckA/TtuD-like"/>
    <property type="match status" value="1"/>
</dbReference>
<dbReference type="InterPro" id="IPR007835">
    <property type="entry name" value="MOFRL"/>
</dbReference>
<keyword evidence="4" id="KW-1185">Reference proteome</keyword>
<dbReference type="Proteomes" id="UP000316473">
    <property type="component" value="Chromosome"/>
</dbReference>
<feature type="domain" description="MOFRL-associated" evidence="2">
    <location>
        <begin position="8"/>
        <end position="227"/>
    </location>
</feature>
<protein>
    <submittedName>
        <fullName evidence="3">Putative hydroxypyruvate reductase</fullName>
    </submittedName>
</protein>
<gene>
    <name evidence="3" type="ORF">Nstercoris_00798</name>
</gene>
<evidence type="ECO:0000259" key="1">
    <source>
        <dbReference type="Pfam" id="PF05161"/>
    </source>
</evidence>
<dbReference type="EMBL" id="AP019755">
    <property type="protein sequence ID" value="BBL34559.1"/>
    <property type="molecule type" value="Genomic_DNA"/>
</dbReference>
<keyword evidence="3" id="KW-0670">Pyruvate</keyword>
<organism evidence="3 4">
    <name type="scientific">Nitrosomonas stercoris</name>
    <dbReference type="NCBI Taxonomy" id="1444684"/>
    <lineage>
        <taxon>Bacteria</taxon>
        <taxon>Pseudomonadati</taxon>
        <taxon>Pseudomonadota</taxon>
        <taxon>Betaproteobacteria</taxon>
        <taxon>Nitrosomonadales</taxon>
        <taxon>Nitrosomonadaceae</taxon>
        <taxon>Nitrosomonas</taxon>
    </lineage>
</organism>
<name>A0A4Y1YLH3_9PROT</name>